<evidence type="ECO:0000259" key="3">
    <source>
        <dbReference type="PROSITE" id="PS50893"/>
    </source>
</evidence>
<evidence type="ECO:0000256" key="2">
    <source>
        <dbReference type="ARBA" id="ARBA00022840"/>
    </source>
</evidence>
<keyword evidence="1" id="KW-0547">Nucleotide-binding</keyword>
<evidence type="ECO:0000313" key="5">
    <source>
        <dbReference type="Proteomes" id="UP001296581"/>
    </source>
</evidence>
<dbReference type="InterPro" id="IPR017871">
    <property type="entry name" value="ABC_transporter-like_CS"/>
</dbReference>
<dbReference type="PANTHER" id="PTHR24221">
    <property type="entry name" value="ATP-BINDING CASSETTE SUB-FAMILY B"/>
    <property type="match status" value="1"/>
</dbReference>
<feature type="domain" description="ABC transporter" evidence="3">
    <location>
        <begin position="1"/>
        <end position="200"/>
    </location>
</feature>
<dbReference type="SMART" id="SM00382">
    <property type="entry name" value="AAA"/>
    <property type="match status" value="1"/>
</dbReference>
<dbReference type="GO" id="GO:0016887">
    <property type="term" value="F:ATP hydrolysis activity"/>
    <property type="evidence" value="ECO:0007669"/>
    <property type="project" value="InterPro"/>
</dbReference>
<reference evidence="4" key="1">
    <citation type="journal article" date="2020" name="Cell Host Microbe">
        <title>Functional and Genomic Variation between Human-Derived Isolates of Lachnospiraceae Reveals Inter- and Intra-Species Diversity.</title>
        <authorList>
            <person name="Sorbara M.T."/>
            <person name="Littmann E.R."/>
            <person name="Fontana E."/>
            <person name="Moody T.U."/>
            <person name="Kohout C.E."/>
            <person name="Gjonbalaj M."/>
            <person name="Eaton V."/>
            <person name="Seok R."/>
            <person name="Leiner I.M."/>
            <person name="Pamer E.G."/>
        </authorList>
    </citation>
    <scope>NUCLEOTIDE SEQUENCE</scope>
    <source>
        <strain evidence="4">MSK.11.9</strain>
    </source>
</reference>
<gene>
    <name evidence="4" type="ORF">G4981_02650</name>
</gene>
<evidence type="ECO:0000256" key="1">
    <source>
        <dbReference type="ARBA" id="ARBA00022741"/>
    </source>
</evidence>
<comment type="caution">
    <text evidence="4">The sequence shown here is derived from an EMBL/GenBank/DDBJ whole genome shotgun (WGS) entry which is preliminary data.</text>
</comment>
<proteinExistence type="predicted"/>
<dbReference type="Proteomes" id="UP001296581">
    <property type="component" value="Unassembled WGS sequence"/>
</dbReference>
<dbReference type="GO" id="GO:0042626">
    <property type="term" value="F:ATPase-coupled transmembrane transporter activity"/>
    <property type="evidence" value="ECO:0007669"/>
    <property type="project" value="TreeGrafter"/>
</dbReference>
<evidence type="ECO:0000313" key="4">
    <source>
        <dbReference type="EMBL" id="NSI64191.1"/>
    </source>
</evidence>
<dbReference type="RefSeq" id="WP_173903476.1">
    <property type="nucleotide sequence ID" value="NZ_JAAIRY010000002.1"/>
</dbReference>
<dbReference type="InterPro" id="IPR003593">
    <property type="entry name" value="AAA+_ATPase"/>
</dbReference>
<protein>
    <submittedName>
        <fullName evidence="4">ATP-binding cassette domain-containing protein</fullName>
    </submittedName>
</protein>
<dbReference type="SUPFAM" id="SSF52540">
    <property type="entry name" value="P-loop containing nucleoside triphosphate hydrolases"/>
    <property type="match status" value="1"/>
</dbReference>
<dbReference type="InterPro" id="IPR027417">
    <property type="entry name" value="P-loop_NTPase"/>
</dbReference>
<keyword evidence="2 4" id="KW-0067">ATP-binding</keyword>
<sequence length="200" mass="22884">MNFAYDQKETIKSFSTNLKKGKVYGLKGENGCGKSTLIKILMGMYVDEYQGNIIWNDTEMRNLDMDYIREHVISVTEQEPTLIADTIYNNIALYRKLDVKCIQRAVDCFGDSILKRDNWDLQINEKSSNISGGEKQKIAIIRQVVQDGQVMIFDEPTSAMDESGKKQFLQLIDQIKNHKIIIIVSHDNAILNTCDEILIL</sequence>
<dbReference type="Gene3D" id="3.40.50.300">
    <property type="entry name" value="P-loop containing nucleotide triphosphate hydrolases"/>
    <property type="match status" value="1"/>
</dbReference>
<dbReference type="AlphaFoldDB" id="A0AB36DCU1"/>
<dbReference type="PANTHER" id="PTHR24221:SF654">
    <property type="entry name" value="ATP-BINDING CASSETTE SUB-FAMILY B MEMBER 6"/>
    <property type="match status" value="1"/>
</dbReference>
<dbReference type="GO" id="GO:0005524">
    <property type="term" value="F:ATP binding"/>
    <property type="evidence" value="ECO:0007669"/>
    <property type="project" value="UniProtKB-KW"/>
</dbReference>
<accession>A0AB36DCU1</accession>
<dbReference type="Pfam" id="PF00005">
    <property type="entry name" value="ABC_tran"/>
    <property type="match status" value="1"/>
</dbReference>
<reference evidence="4" key="2">
    <citation type="submission" date="2020-02" db="EMBL/GenBank/DDBJ databases">
        <authorList>
            <person name="Littmann E."/>
            <person name="Sorbara M."/>
        </authorList>
    </citation>
    <scope>NUCLEOTIDE SEQUENCE</scope>
    <source>
        <strain evidence="4">MSK.11.9</strain>
    </source>
</reference>
<dbReference type="InterPro" id="IPR003439">
    <property type="entry name" value="ABC_transporter-like_ATP-bd"/>
</dbReference>
<dbReference type="InterPro" id="IPR039421">
    <property type="entry name" value="Type_1_exporter"/>
</dbReference>
<dbReference type="PROSITE" id="PS00211">
    <property type="entry name" value="ABC_TRANSPORTER_1"/>
    <property type="match status" value="1"/>
</dbReference>
<organism evidence="4 5">
    <name type="scientific">Mediterraneibacter gnavus</name>
    <name type="common">Ruminococcus gnavus</name>
    <dbReference type="NCBI Taxonomy" id="33038"/>
    <lineage>
        <taxon>Bacteria</taxon>
        <taxon>Bacillati</taxon>
        <taxon>Bacillota</taxon>
        <taxon>Clostridia</taxon>
        <taxon>Lachnospirales</taxon>
        <taxon>Lachnospiraceae</taxon>
        <taxon>Mediterraneibacter</taxon>
    </lineage>
</organism>
<name>A0AB36DCU1_MEDGN</name>
<dbReference type="EMBL" id="JAAIRY010000002">
    <property type="protein sequence ID" value="NSI64191.1"/>
    <property type="molecule type" value="Genomic_DNA"/>
</dbReference>
<dbReference type="PROSITE" id="PS50893">
    <property type="entry name" value="ABC_TRANSPORTER_2"/>
    <property type="match status" value="1"/>
</dbReference>